<gene>
    <name evidence="3" type="ORF">ACFQ3J_09700</name>
</gene>
<keyword evidence="1" id="KW-0175">Coiled coil</keyword>
<evidence type="ECO:0000256" key="2">
    <source>
        <dbReference type="SAM" id="Phobius"/>
    </source>
</evidence>
<dbReference type="Proteomes" id="UP001597169">
    <property type="component" value="Unassembled WGS sequence"/>
</dbReference>
<evidence type="ECO:0000313" key="4">
    <source>
        <dbReference type="Proteomes" id="UP001597169"/>
    </source>
</evidence>
<dbReference type="RefSeq" id="WP_251583292.1">
    <property type="nucleotide sequence ID" value="NZ_JBHTKX010000001.1"/>
</dbReference>
<evidence type="ECO:0008006" key="5">
    <source>
        <dbReference type="Google" id="ProtNLM"/>
    </source>
</evidence>
<name>A0ABW3Q2N7_9BACL</name>
<proteinExistence type="predicted"/>
<evidence type="ECO:0000256" key="1">
    <source>
        <dbReference type="SAM" id="Coils"/>
    </source>
</evidence>
<dbReference type="SUPFAM" id="SSF56112">
    <property type="entry name" value="Protein kinase-like (PK-like)"/>
    <property type="match status" value="1"/>
</dbReference>
<dbReference type="Gene3D" id="1.10.510.10">
    <property type="entry name" value="Transferase(Phosphotransferase) domain 1"/>
    <property type="match status" value="1"/>
</dbReference>
<feature type="coiled-coil region" evidence="1">
    <location>
        <begin position="469"/>
        <end position="536"/>
    </location>
</feature>
<keyword evidence="2" id="KW-0812">Transmembrane</keyword>
<dbReference type="EMBL" id="JBHTKX010000001">
    <property type="protein sequence ID" value="MFD1128445.1"/>
    <property type="molecule type" value="Genomic_DNA"/>
</dbReference>
<feature type="coiled-coil region" evidence="1">
    <location>
        <begin position="562"/>
        <end position="639"/>
    </location>
</feature>
<sequence length="711" mass="78155">MSFQPKPGDEILIHGEKYLVGQHPAAPGIAYAQTGRQGTVYKLVPLNGQEYESKALKVFFPKFRVPAMVYQSEQMEKYSEISGLQVCKRDVLTPERNGKLISEHGDLLYSVLMPWVDGISWFDIICDKKQLTAEESLILASSLASIGSAMEQRGIAHCDLSAPNVLVPFFSEVERPEGAAAVELVDVEQLYSPKMDRPDALLAGSAGYAAHRIVNSGLWSSYADRFAGAVILAEMLGFSDPEIVNRTYGESFFDQRELQTSCERYRKLQQSLESRFGSKIAELFGRAWHSQDLSSCPTFGEWLVAISTIDLNDVPVQNTSTEGVSAGTEDDSPVGKTAATTVAEDGNSSVSSHEEEEAALAGLTYSANSGTDKKQLDRLLQEASIKESKGELNAALDLYKSALHLEKPGTALYVEIAAAISQIEDALPTESDEPKSSRFSKFRSRKAVIVGAAVLLIGIIAIPGMHTLAEQAETKQLEAQRQAELEKQEKAKKAEEAAKLAEENKKKREAELALKQAEEEKARLAAEKERAALQAKYEKQAKYEAYLAQVEAKQKAKEKAVLQAKYDKQAKYEQYLAQLEEKKARQAEAETAAAKEAAAKAEEAKQAQAKAAAAAAAEKEAQKAAAEKAAKEKAALKQKRAQNVKQLIAYYNLAYNAQQGRKVESARNHASAFMELYNQDAEYFAGVGKVGQRKSHIYKFIRNRSYKLPDI</sequence>
<reference evidence="4" key="1">
    <citation type="journal article" date="2019" name="Int. J. Syst. Evol. Microbiol.">
        <title>The Global Catalogue of Microorganisms (GCM) 10K type strain sequencing project: providing services to taxonomists for standard genome sequencing and annotation.</title>
        <authorList>
            <consortium name="The Broad Institute Genomics Platform"/>
            <consortium name="The Broad Institute Genome Sequencing Center for Infectious Disease"/>
            <person name="Wu L."/>
            <person name="Ma J."/>
        </authorList>
    </citation>
    <scope>NUCLEOTIDE SEQUENCE [LARGE SCALE GENOMIC DNA]</scope>
    <source>
        <strain evidence="4">CCUG 53519</strain>
    </source>
</reference>
<protein>
    <recommendedName>
        <fullName evidence="5">Protein kinase domain-containing protein</fullName>
    </recommendedName>
</protein>
<keyword evidence="2" id="KW-0472">Membrane</keyword>
<comment type="caution">
    <text evidence="3">The sequence shown here is derived from an EMBL/GenBank/DDBJ whole genome shotgun (WGS) entry which is preliminary data.</text>
</comment>
<keyword evidence="4" id="KW-1185">Reference proteome</keyword>
<organism evidence="3 4">
    <name type="scientific">Paenibacillus provencensis</name>
    <dbReference type="NCBI Taxonomy" id="441151"/>
    <lineage>
        <taxon>Bacteria</taxon>
        <taxon>Bacillati</taxon>
        <taxon>Bacillota</taxon>
        <taxon>Bacilli</taxon>
        <taxon>Bacillales</taxon>
        <taxon>Paenibacillaceae</taxon>
        <taxon>Paenibacillus</taxon>
    </lineage>
</organism>
<dbReference type="InterPro" id="IPR011009">
    <property type="entry name" value="Kinase-like_dom_sf"/>
</dbReference>
<feature type="transmembrane region" description="Helical" evidence="2">
    <location>
        <begin position="447"/>
        <end position="466"/>
    </location>
</feature>
<keyword evidence="2" id="KW-1133">Transmembrane helix</keyword>
<evidence type="ECO:0000313" key="3">
    <source>
        <dbReference type="EMBL" id="MFD1128445.1"/>
    </source>
</evidence>
<accession>A0ABW3Q2N7</accession>